<dbReference type="GO" id="GO:0003676">
    <property type="term" value="F:nucleic acid binding"/>
    <property type="evidence" value="ECO:0007669"/>
    <property type="project" value="InterPro"/>
</dbReference>
<gene>
    <name evidence="1" type="ORF">G5714_020357</name>
</gene>
<organism evidence="1 2">
    <name type="scientific">Onychostoma macrolepis</name>
    <dbReference type="NCBI Taxonomy" id="369639"/>
    <lineage>
        <taxon>Eukaryota</taxon>
        <taxon>Metazoa</taxon>
        <taxon>Chordata</taxon>
        <taxon>Craniata</taxon>
        <taxon>Vertebrata</taxon>
        <taxon>Euteleostomi</taxon>
        <taxon>Actinopterygii</taxon>
        <taxon>Neopterygii</taxon>
        <taxon>Teleostei</taxon>
        <taxon>Ostariophysi</taxon>
        <taxon>Cypriniformes</taxon>
        <taxon>Cyprinidae</taxon>
        <taxon>Acrossocheilinae</taxon>
        <taxon>Onychostoma</taxon>
    </lineage>
</organism>
<dbReference type="Proteomes" id="UP000579812">
    <property type="component" value="Unassembled WGS sequence"/>
</dbReference>
<dbReference type="Gene3D" id="3.30.420.10">
    <property type="entry name" value="Ribonuclease H-like superfamily/Ribonuclease H"/>
    <property type="match status" value="1"/>
</dbReference>
<dbReference type="EMBL" id="JAAMOB010000021">
    <property type="protein sequence ID" value="KAF4098327.1"/>
    <property type="molecule type" value="Genomic_DNA"/>
</dbReference>
<name>A0A7J6BTJ4_9TELE</name>
<accession>A0A7J6BTJ4</accession>
<protein>
    <submittedName>
        <fullName evidence="1">Uncharacterized protein</fullName>
    </submittedName>
</protein>
<dbReference type="InterPro" id="IPR036397">
    <property type="entry name" value="RNaseH_sf"/>
</dbReference>
<evidence type="ECO:0000313" key="2">
    <source>
        <dbReference type="Proteomes" id="UP000579812"/>
    </source>
</evidence>
<proteinExistence type="predicted"/>
<keyword evidence="2" id="KW-1185">Reference proteome</keyword>
<evidence type="ECO:0000313" key="1">
    <source>
        <dbReference type="EMBL" id="KAF4098327.1"/>
    </source>
</evidence>
<comment type="caution">
    <text evidence="1">The sequence shown here is derived from an EMBL/GenBank/DDBJ whole genome shotgun (WGS) entry which is preliminary data.</text>
</comment>
<sequence length="108" mass="12380">MESWETAVTYPTSLFNTVQVKSTEQDTNLTGTMLLFEIMSVIARGNCGMQHSLSSWPKEESNSAVERWNRVLKDCIQVAEMQQHSWKQAVPDFLQNCDTTRNHRSVTI</sequence>
<dbReference type="AlphaFoldDB" id="A0A7J6BTJ4"/>
<reference evidence="1 2" key="1">
    <citation type="submission" date="2020-04" db="EMBL/GenBank/DDBJ databases">
        <title>Chromosome-level genome assembly of a cyprinid fish Onychostoma macrolepis by integration of Nanopore Sequencing, Bionano and Hi-C technology.</title>
        <authorList>
            <person name="Wang D."/>
        </authorList>
    </citation>
    <scope>NUCLEOTIDE SEQUENCE [LARGE SCALE GENOMIC DNA]</scope>
    <source>
        <strain evidence="1">SWU-2019</strain>
        <tissue evidence="1">Muscle</tissue>
    </source>
</reference>